<sequence>MVVVLVREDSVGEGDSVVRESVLVSVVMVWCCEEDSVGEGGQWVVRESVLVSGGDGWGGGGEDSVGEGDSGGEGECVGLVVVMVVVLVRDSVGEGDSGW</sequence>
<keyword evidence="2" id="KW-1185">Reference proteome</keyword>
<gene>
    <name evidence="1" type="ORF">Pmani_035880</name>
</gene>
<accession>A0AAE1TMR3</accession>
<dbReference type="AlphaFoldDB" id="A0AAE1TMR3"/>
<name>A0AAE1TMR3_9EUCA</name>
<protein>
    <submittedName>
        <fullName evidence="1">Uncharacterized protein</fullName>
    </submittedName>
</protein>
<proteinExistence type="predicted"/>
<evidence type="ECO:0000313" key="1">
    <source>
        <dbReference type="EMBL" id="KAK4291288.1"/>
    </source>
</evidence>
<evidence type="ECO:0000313" key="2">
    <source>
        <dbReference type="Proteomes" id="UP001292094"/>
    </source>
</evidence>
<organism evidence="1 2">
    <name type="scientific">Petrolisthes manimaculis</name>
    <dbReference type="NCBI Taxonomy" id="1843537"/>
    <lineage>
        <taxon>Eukaryota</taxon>
        <taxon>Metazoa</taxon>
        <taxon>Ecdysozoa</taxon>
        <taxon>Arthropoda</taxon>
        <taxon>Crustacea</taxon>
        <taxon>Multicrustacea</taxon>
        <taxon>Malacostraca</taxon>
        <taxon>Eumalacostraca</taxon>
        <taxon>Eucarida</taxon>
        <taxon>Decapoda</taxon>
        <taxon>Pleocyemata</taxon>
        <taxon>Anomura</taxon>
        <taxon>Galatheoidea</taxon>
        <taxon>Porcellanidae</taxon>
        <taxon>Petrolisthes</taxon>
    </lineage>
</organism>
<dbReference type="Proteomes" id="UP001292094">
    <property type="component" value="Unassembled WGS sequence"/>
</dbReference>
<reference evidence="1" key="1">
    <citation type="submission" date="2023-11" db="EMBL/GenBank/DDBJ databases">
        <title>Genome assemblies of two species of porcelain crab, Petrolisthes cinctipes and Petrolisthes manimaculis (Anomura: Porcellanidae).</title>
        <authorList>
            <person name="Angst P."/>
        </authorList>
    </citation>
    <scope>NUCLEOTIDE SEQUENCE</scope>
    <source>
        <strain evidence="1">PB745_02</strain>
        <tissue evidence="1">Gill</tissue>
    </source>
</reference>
<comment type="caution">
    <text evidence="1">The sequence shown here is derived from an EMBL/GenBank/DDBJ whole genome shotgun (WGS) entry which is preliminary data.</text>
</comment>
<dbReference type="EMBL" id="JAWZYT010005201">
    <property type="protein sequence ID" value="KAK4291288.1"/>
    <property type="molecule type" value="Genomic_DNA"/>
</dbReference>